<dbReference type="Pfam" id="PF12698">
    <property type="entry name" value="ABC2_membrane_3"/>
    <property type="match status" value="2"/>
</dbReference>
<feature type="transmembrane region" description="Helical" evidence="13">
    <location>
        <begin position="926"/>
        <end position="947"/>
    </location>
</feature>
<evidence type="ECO:0000256" key="7">
    <source>
        <dbReference type="ARBA" id="ARBA00022989"/>
    </source>
</evidence>
<evidence type="ECO:0000256" key="9">
    <source>
        <dbReference type="ARBA" id="ARBA00023136"/>
    </source>
</evidence>
<feature type="transmembrane region" description="Helical" evidence="13">
    <location>
        <begin position="1191"/>
        <end position="1215"/>
    </location>
</feature>
<evidence type="ECO:0000313" key="16">
    <source>
        <dbReference type="Proteomes" id="UP001152320"/>
    </source>
</evidence>
<sequence>MGRSGSQLLLLLWKNFVLQKRKVLVTCFELGLPVLFAGLLMIIRAKAGFTKYPNPTYYDSYSIEHLPFNLTYLHSGLPTIWRMAYAPNNSEVQDIIGYMEKNLQKHDGIWNWVSVSQSKGFETEEEMLSYLAKETIKNTTFLGGITFDMNVSDPHRDPTKYKYSIRLSSSPRNAPYTIADFSQSESVWKTDKLFTPLLISIPRYVDVPWGGTPNYMQEGFLPLQHALDKAIMQYHNVSVEDMKVEMRRYPYPPYTDDLFLIAIQTQLPLLLLLSMVYPVLNITRSLVYEKEKRLKESMKMMGLHNWLHWLAWFIRYWTQLTLSVLMMTFLFCIDVGENGAVLRHSDPILIFIFLELYAVASMSLAFLLSTFFKKANSSTAGSGVIWFLTYSPFFFIFPRYANLSRAAKMITCLLSNDAMAFGTYLISMYEGTGAGVSFENFASPVSDDDNISMLDIYIMLIVDAFIYLMLTIYIEAVFPGEFGIPRPWYFPFTKSYWCGQKVTVEVDDSSETTPLLSPTASSNPEFMEDDPVGIQPGIQINHLRKVYKGDKVAVKDISINMYEGQITALLGHNGAGKTTTLSILTGLFPPTSGTAIINGHDIRTDIDGVHTELGLCPQHDVLYDNLTVHEHLYFFAKLKGCPKSKVQREIDYYIKALQLEDKRHVVIKALSGGMKRKLSVGIALIADSKIIMLDEPTSGMDPSARRFTWDILQQHRKGRTILLTTHFMDEADLLGDRIAIMADGVLQCVGSSLFLKKKYGVGYHMSIAKAPHCSVNEIKALVTEHVPNSCLENNVGAELSFVLPQEDVSRFEALFLEMEQKKEELGINSYGASVTTMEEVFIKVGDGSTPAADPTASYGSSTESKAMEKEQTRLVNGSSSPRLEDVEEQADHLYEESPIRNTGVRLFWQQYSALFVKRYLHSLRNWLLAIFQLLIPIQCTLVSLLAAKMYPTVSNSPPLAMNISIYGETDVPFQFSSGSDSYSEIAKIFANQFTGSRISTEFVNDSYPGLSMVDFLIARNENTTVTFNFDNLISATFNHLPKSSDGILGTAYFNNQPYHTAPSSLNAIDNAFLKYHLNESFSISTINHPLPRTIQEQTSDQVNKGVQTGFAISYNMLFGMSFLAASFVVFLIKENTTKSKHLQFISGVRSSNFWLSSYSWDLLNYALPCIIACILFALFNVEAFTNDGRFFLTFMLLFLHGWAVIPLMYLASFLFTVPSTGFVTMTMFNVLFGSTTFLAVEVLLIPELNLVNVGQILDWVFAFSPSYLLGKALADFYNNYEILSVCSISDLAMAYCKSNKDLKFQENYLAWEYPGIGRSVIFLTVEGFLYFGIVVLVEMGVFRRIQYLLKGRRRKPESQFGPTPVHEEEDEDVKNERQQIERTPMETLTESYVLVLRNLRKVYPGKGGRLPLVAVEGSSLGVPSKECFGLLGVNGAGKTTTFKMLTGDEAVSDGNAYVEGYNIKNNLRKVQQRIGYCPQFDGLVDQMTGRETLFMYARLRGVPEKRIADKVNCLLRVFNMVEHADKQAKAYSGGNKRKLSTAVALIGDPPMVLLDEPTTGMDPVTRRLLWKALCEMRDAGRSIVLTSHSMEECEALCTRLAIMVNGSIKCLGSTQHLKSRFGQGYTLLIKASPDPRGLPRDMQPIKDFITQKFSGSHLKDEHQGMVHYHITDTTISWATIFGTLERAKLQYGIEDYSVSQTSLEQVFLSFARMQREEDAPVL</sequence>
<dbReference type="GO" id="GO:0005524">
    <property type="term" value="F:ATP binding"/>
    <property type="evidence" value="ECO:0007669"/>
    <property type="project" value="UniProtKB-KW"/>
</dbReference>
<dbReference type="PANTHER" id="PTHR19229">
    <property type="entry name" value="ATP-BINDING CASSETTE TRANSPORTER SUBFAMILY A ABCA"/>
    <property type="match status" value="1"/>
</dbReference>
<dbReference type="SUPFAM" id="SSF52540">
    <property type="entry name" value="P-loop containing nucleoside triphosphate hydrolases"/>
    <property type="match status" value="2"/>
</dbReference>
<accession>A0A9Q1C3C1</accession>
<keyword evidence="6 15" id="KW-0067">ATP-binding</keyword>
<keyword evidence="8" id="KW-0445">Lipid transport</keyword>
<feature type="transmembrane region" description="Helical" evidence="13">
    <location>
        <begin position="23"/>
        <end position="43"/>
    </location>
</feature>
<dbReference type="EMBL" id="JAIZAY010000008">
    <property type="protein sequence ID" value="KAJ8037478.1"/>
    <property type="molecule type" value="Genomic_DNA"/>
</dbReference>
<dbReference type="InterPro" id="IPR017871">
    <property type="entry name" value="ABC_transporter-like_CS"/>
</dbReference>
<dbReference type="PROSITE" id="PS00211">
    <property type="entry name" value="ABC_TRANSPORTER_1"/>
    <property type="match status" value="1"/>
</dbReference>
<evidence type="ECO:0000256" key="8">
    <source>
        <dbReference type="ARBA" id="ARBA00023055"/>
    </source>
</evidence>
<evidence type="ECO:0000259" key="14">
    <source>
        <dbReference type="PROSITE" id="PS50893"/>
    </source>
</evidence>
<proteinExistence type="predicted"/>
<dbReference type="PANTHER" id="PTHR19229:SF250">
    <property type="entry name" value="ABC TRANSPORTER DOMAIN-CONTAINING PROTEIN-RELATED"/>
    <property type="match status" value="1"/>
</dbReference>
<keyword evidence="9 13" id="KW-0472">Membrane</keyword>
<gene>
    <name evidence="15" type="ORF">HOLleu_18301</name>
</gene>
<dbReference type="InterPro" id="IPR026082">
    <property type="entry name" value="ABCA"/>
</dbReference>
<dbReference type="Proteomes" id="UP001152320">
    <property type="component" value="Chromosome 8"/>
</dbReference>
<feature type="region of interest" description="Disordered" evidence="12">
    <location>
        <begin position="848"/>
        <end position="882"/>
    </location>
</feature>
<evidence type="ECO:0000256" key="10">
    <source>
        <dbReference type="ARBA" id="ARBA00023180"/>
    </source>
</evidence>
<feature type="transmembrane region" description="Helical" evidence="13">
    <location>
        <begin position="258"/>
        <end position="280"/>
    </location>
</feature>
<evidence type="ECO:0000256" key="4">
    <source>
        <dbReference type="ARBA" id="ARBA00022737"/>
    </source>
</evidence>
<feature type="transmembrane region" description="Helical" evidence="13">
    <location>
        <begin position="316"/>
        <end position="336"/>
    </location>
</feature>
<dbReference type="GO" id="GO:0016887">
    <property type="term" value="F:ATP hydrolysis activity"/>
    <property type="evidence" value="ECO:0007669"/>
    <property type="project" value="InterPro"/>
</dbReference>
<evidence type="ECO:0000313" key="15">
    <source>
        <dbReference type="EMBL" id="KAJ8037478.1"/>
    </source>
</evidence>
<dbReference type="GO" id="GO:0005737">
    <property type="term" value="C:cytoplasm"/>
    <property type="evidence" value="ECO:0007669"/>
    <property type="project" value="UniProtKB-ARBA"/>
</dbReference>
<keyword evidence="7 13" id="KW-1133">Transmembrane helix</keyword>
<keyword evidence="4" id="KW-0677">Repeat</keyword>
<dbReference type="Gene3D" id="3.40.50.300">
    <property type="entry name" value="P-loop containing nucleotide triphosphate hydrolases"/>
    <property type="match status" value="2"/>
</dbReference>
<dbReference type="InterPro" id="IPR013525">
    <property type="entry name" value="ABC2_TM"/>
</dbReference>
<comment type="subcellular location">
    <subcellularLocation>
        <location evidence="1">Endomembrane system</location>
        <topology evidence="1">Multi-pass membrane protein</topology>
    </subcellularLocation>
</comment>
<reference evidence="15" key="1">
    <citation type="submission" date="2021-10" db="EMBL/GenBank/DDBJ databases">
        <title>Tropical sea cucumber genome reveals ecological adaptation and Cuvierian tubules defense mechanism.</title>
        <authorList>
            <person name="Chen T."/>
        </authorList>
    </citation>
    <scope>NUCLEOTIDE SEQUENCE</scope>
    <source>
        <strain evidence="15">Nanhai2018</strain>
        <tissue evidence="15">Muscle</tissue>
    </source>
</reference>
<feature type="transmembrane region" description="Helical" evidence="13">
    <location>
        <begin position="378"/>
        <end position="397"/>
    </location>
</feature>
<feature type="transmembrane region" description="Helical" evidence="13">
    <location>
        <begin position="348"/>
        <end position="372"/>
    </location>
</feature>
<dbReference type="InterPro" id="IPR003593">
    <property type="entry name" value="AAA+_ATPase"/>
</dbReference>
<feature type="domain" description="ABC transporter" evidence="14">
    <location>
        <begin position="1394"/>
        <end position="1630"/>
    </location>
</feature>
<feature type="region of interest" description="Disordered" evidence="12">
    <location>
        <begin position="1355"/>
        <end position="1381"/>
    </location>
</feature>
<feature type="transmembrane region" description="Helical" evidence="13">
    <location>
        <begin position="456"/>
        <end position="478"/>
    </location>
</feature>
<keyword evidence="2" id="KW-0813">Transport</keyword>
<keyword evidence="16" id="KW-1185">Reference proteome</keyword>
<feature type="transmembrane region" description="Helical" evidence="13">
    <location>
        <begin position="1222"/>
        <end position="1245"/>
    </location>
</feature>
<evidence type="ECO:0000256" key="2">
    <source>
        <dbReference type="ARBA" id="ARBA00022448"/>
    </source>
</evidence>
<dbReference type="GO" id="GO:0012505">
    <property type="term" value="C:endomembrane system"/>
    <property type="evidence" value="ECO:0007669"/>
    <property type="project" value="UniProtKB-SubCell"/>
</dbReference>
<feature type="domain" description="ABC transporter" evidence="14">
    <location>
        <begin position="538"/>
        <end position="768"/>
    </location>
</feature>
<dbReference type="FunFam" id="3.40.50.300:FF:000465">
    <property type="entry name" value="ATP-binding cassette, sub-family A (ABC1), member 3"/>
    <property type="match status" value="1"/>
</dbReference>
<dbReference type="GO" id="GO:0140359">
    <property type="term" value="F:ABC-type transporter activity"/>
    <property type="evidence" value="ECO:0007669"/>
    <property type="project" value="InterPro"/>
</dbReference>
<dbReference type="Pfam" id="PF00005">
    <property type="entry name" value="ABC_tran"/>
    <property type="match status" value="2"/>
</dbReference>
<name>A0A9Q1C3C1_HOLLE</name>
<organism evidence="15 16">
    <name type="scientific">Holothuria leucospilota</name>
    <name type="common">Black long sea cucumber</name>
    <name type="synonym">Mertensiothuria leucospilota</name>
    <dbReference type="NCBI Taxonomy" id="206669"/>
    <lineage>
        <taxon>Eukaryota</taxon>
        <taxon>Metazoa</taxon>
        <taxon>Echinodermata</taxon>
        <taxon>Eleutherozoa</taxon>
        <taxon>Echinozoa</taxon>
        <taxon>Holothuroidea</taxon>
        <taxon>Aspidochirotacea</taxon>
        <taxon>Aspidochirotida</taxon>
        <taxon>Holothuriidae</taxon>
        <taxon>Holothuria</taxon>
    </lineage>
</organism>
<dbReference type="GO" id="GO:0016020">
    <property type="term" value="C:membrane"/>
    <property type="evidence" value="ECO:0007669"/>
    <property type="project" value="InterPro"/>
</dbReference>
<evidence type="ECO:0000256" key="1">
    <source>
        <dbReference type="ARBA" id="ARBA00004127"/>
    </source>
</evidence>
<keyword evidence="5" id="KW-0547">Nucleotide-binding</keyword>
<comment type="caution">
    <text evidence="15">The sequence shown here is derived from an EMBL/GenBank/DDBJ whole genome shotgun (WGS) entry which is preliminary data.</text>
</comment>
<protein>
    <submittedName>
        <fullName evidence="15">ATP-binding cassette sub-family A member 3</fullName>
    </submittedName>
</protein>
<dbReference type="InterPro" id="IPR056264">
    <property type="entry name" value="R2_ABCA1-4-like"/>
</dbReference>
<keyword evidence="10" id="KW-0325">Glycoprotein</keyword>
<evidence type="ECO:0000256" key="11">
    <source>
        <dbReference type="ARBA" id="ARBA00050894"/>
    </source>
</evidence>
<evidence type="ECO:0000256" key="5">
    <source>
        <dbReference type="ARBA" id="ARBA00022741"/>
    </source>
</evidence>
<dbReference type="FunFam" id="3.40.50.300:FF:000327">
    <property type="entry name" value="ATP-binding cassette sub-family A member 3"/>
    <property type="match status" value="1"/>
</dbReference>
<comment type="catalytic activity">
    <reaction evidence="11">
        <text>cholesterol(in) + ATP + H2O = cholesterol(out) + ADP + phosphate + H(+)</text>
        <dbReference type="Rhea" id="RHEA:39051"/>
        <dbReference type="ChEBI" id="CHEBI:15377"/>
        <dbReference type="ChEBI" id="CHEBI:15378"/>
        <dbReference type="ChEBI" id="CHEBI:16113"/>
        <dbReference type="ChEBI" id="CHEBI:30616"/>
        <dbReference type="ChEBI" id="CHEBI:43474"/>
        <dbReference type="ChEBI" id="CHEBI:456216"/>
    </reaction>
    <physiologicalReaction direction="left-to-right" evidence="11">
        <dbReference type="Rhea" id="RHEA:39052"/>
    </physiologicalReaction>
</comment>
<evidence type="ECO:0000256" key="6">
    <source>
        <dbReference type="ARBA" id="ARBA00022840"/>
    </source>
</evidence>
<evidence type="ECO:0000256" key="3">
    <source>
        <dbReference type="ARBA" id="ARBA00022692"/>
    </source>
</evidence>
<evidence type="ECO:0000256" key="12">
    <source>
        <dbReference type="SAM" id="MobiDB-lite"/>
    </source>
</evidence>
<dbReference type="OrthoDB" id="6512918at2759"/>
<dbReference type="SMART" id="SM00382">
    <property type="entry name" value="AAA"/>
    <property type="match status" value="2"/>
</dbReference>
<feature type="transmembrane region" description="Helical" evidence="13">
    <location>
        <begin position="1153"/>
        <end position="1179"/>
    </location>
</feature>
<dbReference type="CDD" id="cd03263">
    <property type="entry name" value="ABC_subfamily_A"/>
    <property type="match status" value="2"/>
</dbReference>
<dbReference type="InterPro" id="IPR027417">
    <property type="entry name" value="P-loop_NTPase"/>
</dbReference>
<keyword evidence="3 13" id="KW-0812">Transmembrane</keyword>
<dbReference type="PROSITE" id="PS50893">
    <property type="entry name" value="ABC_TRANSPORTER_2"/>
    <property type="match status" value="2"/>
</dbReference>
<dbReference type="InterPro" id="IPR003439">
    <property type="entry name" value="ABC_transporter-like_ATP-bd"/>
</dbReference>
<evidence type="ECO:0000256" key="13">
    <source>
        <dbReference type="SAM" id="Phobius"/>
    </source>
</evidence>
<dbReference type="Pfam" id="PF23321">
    <property type="entry name" value="R1_ABCA1"/>
    <property type="match status" value="1"/>
</dbReference>
<feature type="transmembrane region" description="Helical" evidence="13">
    <location>
        <begin position="1112"/>
        <end position="1132"/>
    </location>
</feature>
<dbReference type="GO" id="GO:0005319">
    <property type="term" value="F:lipid transporter activity"/>
    <property type="evidence" value="ECO:0007669"/>
    <property type="project" value="TreeGrafter"/>
</dbReference>
<feature type="transmembrane region" description="Helical" evidence="13">
    <location>
        <begin position="1320"/>
        <end position="1342"/>
    </location>
</feature>